<gene>
    <name evidence="1" type="ORF">UW47_C0007G0021</name>
</gene>
<organism evidence="1 2">
    <name type="scientific">Candidatus Woesebacteria bacterium GW2011_GWA1_44_23</name>
    <dbReference type="NCBI Taxonomy" id="1618558"/>
    <lineage>
        <taxon>Bacteria</taxon>
        <taxon>Candidatus Woeseibacteriota</taxon>
    </lineage>
</organism>
<name>A0A837IBR4_9BACT</name>
<dbReference type="Proteomes" id="UP000034525">
    <property type="component" value="Unassembled WGS sequence"/>
</dbReference>
<protein>
    <recommendedName>
        <fullName evidence="3">Carrier domain-containing protein</fullName>
    </recommendedName>
</protein>
<evidence type="ECO:0000313" key="2">
    <source>
        <dbReference type="Proteomes" id="UP000034525"/>
    </source>
</evidence>
<dbReference type="InterPro" id="IPR036736">
    <property type="entry name" value="ACP-like_sf"/>
</dbReference>
<proteinExistence type="predicted"/>
<evidence type="ECO:0000313" key="1">
    <source>
        <dbReference type="EMBL" id="KKT54301.1"/>
    </source>
</evidence>
<dbReference type="EMBL" id="LCIL01000007">
    <property type="protein sequence ID" value="KKT54301.1"/>
    <property type="molecule type" value="Genomic_DNA"/>
</dbReference>
<comment type="caution">
    <text evidence="1">The sequence shown here is derived from an EMBL/GenBank/DDBJ whole genome shotgun (WGS) entry which is preliminary data.</text>
</comment>
<sequence length="80" mass="9091">MDNDFVKTRNIVRSELANFLGVDAEDIEDDVSLTEDLHMKATDLTDFLEVLTRMDMETAGVDLTETETFLDLVEALIDHQ</sequence>
<evidence type="ECO:0008006" key="3">
    <source>
        <dbReference type="Google" id="ProtNLM"/>
    </source>
</evidence>
<accession>A0A837IBR4</accession>
<dbReference type="AlphaFoldDB" id="A0A837IBR4"/>
<reference evidence="1 2" key="1">
    <citation type="journal article" date="2015" name="Nature">
        <title>rRNA introns, odd ribosomes, and small enigmatic genomes across a large radiation of phyla.</title>
        <authorList>
            <person name="Brown C.T."/>
            <person name="Hug L.A."/>
            <person name="Thomas B.C."/>
            <person name="Sharon I."/>
            <person name="Castelle C.J."/>
            <person name="Singh A."/>
            <person name="Wilkins M.J."/>
            <person name="Williams K.H."/>
            <person name="Banfield J.F."/>
        </authorList>
    </citation>
    <scope>NUCLEOTIDE SEQUENCE [LARGE SCALE GENOMIC DNA]</scope>
</reference>
<dbReference type="SUPFAM" id="SSF47336">
    <property type="entry name" value="ACP-like"/>
    <property type="match status" value="1"/>
</dbReference>